<gene>
    <name evidence="1" type="ORF">TM448B01398_0022</name>
</gene>
<evidence type="ECO:0000313" key="1">
    <source>
        <dbReference type="EMBL" id="QJH98812.1"/>
    </source>
</evidence>
<proteinExistence type="predicted"/>
<protein>
    <submittedName>
        <fullName evidence="1">Uncharacterized protein</fullName>
    </submittedName>
</protein>
<accession>A0A6M3XM23</accession>
<sequence>MRGCNECVRKCNPNKKELASGLPCPRFKQDLYKFHFEDCISRITIKHPHSEVVKLFWVHA</sequence>
<dbReference type="EMBL" id="MT144753">
    <property type="protein sequence ID" value="QJH98812.1"/>
    <property type="molecule type" value="Genomic_DNA"/>
</dbReference>
<reference evidence="1" key="1">
    <citation type="submission" date="2020-03" db="EMBL/GenBank/DDBJ databases">
        <title>The deep terrestrial virosphere.</title>
        <authorList>
            <person name="Holmfeldt K."/>
            <person name="Nilsson E."/>
            <person name="Simone D."/>
            <person name="Lopez-Fernandez M."/>
            <person name="Wu X."/>
            <person name="de Brujin I."/>
            <person name="Lundin D."/>
            <person name="Andersson A."/>
            <person name="Bertilsson S."/>
            <person name="Dopson M."/>
        </authorList>
    </citation>
    <scope>NUCLEOTIDE SEQUENCE</scope>
    <source>
        <strain evidence="1">TM448B01398</strain>
    </source>
</reference>
<name>A0A6M3XM23_9ZZZZ</name>
<organism evidence="1">
    <name type="scientific">viral metagenome</name>
    <dbReference type="NCBI Taxonomy" id="1070528"/>
    <lineage>
        <taxon>unclassified sequences</taxon>
        <taxon>metagenomes</taxon>
        <taxon>organismal metagenomes</taxon>
    </lineage>
</organism>
<dbReference type="AlphaFoldDB" id="A0A6M3XM23"/>